<dbReference type="PANTHER" id="PTHR33862">
    <property type="entry name" value="OROFACIAL CLEFT 1 CANDIDATE GENE 1 PROTEIN"/>
    <property type="match status" value="1"/>
</dbReference>
<reference evidence="2 3" key="1">
    <citation type="submission" date="2019-01" db="EMBL/GenBank/DDBJ databases">
        <title>Draft Genome and Complete Hox-Cluster Characterization of the Sterlet Sturgeon (Acipenser ruthenus).</title>
        <authorList>
            <person name="Wei Q."/>
        </authorList>
    </citation>
    <scope>NUCLEOTIDE SEQUENCE [LARGE SCALE GENOMIC DNA]</scope>
    <source>
        <strain evidence="2">WHYD16114868_AA</strain>
        <tissue evidence="2">Blood</tissue>
    </source>
</reference>
<protein>
    <submittedName>
        <fullName evidence="2">Uncharacterized protein</fullName>
    </submittedName>
</protein>
<organism evidence="2 3">
    <name type="scientific">Acipenser ruthenus</name>
    <name type="common">Sterlet sturgeon</name>
    <dbReference type="NCBI Taxonomy" id="7906"/>
    <lineage>
        <taxon>Eukaryota</taxon>
        <taxon>Metazoa</taxon>
        <taxon>Chordata</taxon>
        <taxon>Craniata</taxon>
        <taxon>Vertebrata</taxon>
        <taxon>Euteleostomi</taxon>
        <taxon>Actinopterygii</taxon>
        <taxon>Chondrostei</taxon>
        <taxon>Acipenseriformes</taxon>
        <taxon>Acipenseridae</taxon>
        <taxon>Acipenser</taxon>
    </lineage>
</organism>
<feature type="compositionally biased region" description="Basic and acidic residues" evidence="1">
    <location>
        <begin position="105"/>
        <end position="115"/>
    </location>
</feature>
<feature type="compositionally biased region" description="Basic and acidic residues" evidence="1">
    <location>
        <begin position="79"/>
        <end position="89"/>
    </location>
</feature>
<evidence type="ECO:0000256" key="1">
    <source>
        <dbReference type="SAM" id="MobiDB-lite"/>
    </source>
</evidence>
<dbReference type="InterPro" id="IPR031390">
    <property type="entry name" value="OFCC1"/>
</dbReference>
<feature type="compositionally biased region" description="Basic and acidic residues" evidence="1">
    <location>
        <begin position="569"/>
        <end position="583"/>
    </location>
</feature>
<dbReference type="Proteomes" id="UP000289886">
    <property type="component" value="Unassembled WGS sequence"/>
</dbReference>
<dbReference type="EMBL" id="SCEB01215153">
    <property type="protein sequence ID" value="RXM31030.1"/>
    <property type="molecule type" value="Genomic_DNA"/>
</dbReference>
<name>A0A444U7A6_ACIRT</name>
<feature type="region of interest" description="Disordered" evidence="1">
    <location>
        <begin position="569"/>
        <end position="608"/>
    </location>
</feature>
<dbReference type="Pfam" id="PF15680">
    <property type="entry name" value="OFCC1"/>
    <property type="match status" value="1"/>
</dbReference>
<accession>A0A444U7A6</accession>
<evidence type="ECO:0000313" key="3">
    <source>
        <dbReference type="Proteomes" id="UP000289886"/>
    </source>
</evidence>
<sequence>MGFTSVNKKKHSTSYEQMDKTGYDLAQGLLSGSGNFNSDAVDVVCLCDLWEEERAAAEGIENPAFNISKTDLSAYQASEGKEIKHDRQDSSLAAHQQKNGLQAHAEPRGNERRQNYFDPPMDEEINPRQYGMEVSTEDDLELRDWTKIGTELTVIDEGSVREDEREFYKKLSKFFEEEETTVIDLPGMITEEGRAGPGVQKCSGVFPGIASLRQEVEDEVIPHYVEQFEECVQGDMIAVGSLSLEQQAFYIMCSVLILNRWCSTSSKVVQETSKCRWLLTQALLYCSAESQLLKTLKKRKGDVIAKYGELTKTKPRPDRIRGMKWKVEWSKTPQPVEIQLRCLRGVKDKLPQGSVTLKVSLYNRLGGYALHWSKAKEQLWAGTTQPVQHNGNFYNLELHVNQSVYTILPAKSDVQPGMVFIFELFLLPGTNIHMNQVVGWGAFPVCDSQFETLEGKFKCPLLRGHQDPRIDQFRKIEELISYDLDNWLCTIYFQVIKLPQSGQKEYEVTLQIPPHVHQSSDCFYACEKTEEGQKGCNTQESTLRRSQLGLSARCRCSSSYLQGKVCNKSKPENAKKTSDRISANEENGMYYKKESNPHLKADSSSEDSVKDFQYCSYADKLEEYRFSLR</sequence>
<feature type="compositionally biased region" description="Basic and acidic residues" evidence="1">
    <location>
        <begin position="591"/>
        <end position="608"/>
    </location>
</feature>
<dbReference type="PANTHER" id="PTHR33862:SF3">
    <property type="entry name" value="OROFACIAL CLEFT 1 CANDIDATE GENE 1 PROTEIN"/>
    <property type="match status" value="1"/>
</dbReference>
<proteinExistence type="predicted"/>
<keyword evidence="3" id="KW-1185">Reference proteome</keyword>
<evidence type="ECO:0000313" key="2">
    <source>
        <dbReference type="EMBL" id="RXM31030.1"/>
    </source>
</evidence>
<feature type="region of interest" description="Disordered" evidence="1">
    <location>
        <begin position="77"/>
        <end position="129"/>
    </location>
</feature>
<dbReference type="AlphaFoldDB" id="A0A444U7A6"/>
<gene>
    <name evidence="2" type="ORF">EOD39_7347</name>
</gene>
<comment type="caution">
    <text evidence="2">The sequence shown here is derived from an EMBL/GenBank/DDBJ whole genome shotgun (WGS) entry which is preliminary data.</text>
</comment>
<feature type="compositionally biased region" description="Polar residues" evidence="1">
    <location>
        <begin position="90"/>
        <end position="100"/>
    </location>
</feature>